<evidence type="ECO:0000256" key="10">
    <source>
        <dbReference type="HAMAP-Rule" id="MF_02078"/>
    </source>
</evidence>
<dbReference type="NCBIfam" id="TIGR01695">
    <property type="entry name" value="murJ_mviN"/>
    <property type="match status" value="1"/>
</dbReference>
<comment type="pathway">
    <text evidence="10">Cell wall biogenesis; peptidoglycan biosynthesis.</text>
</comment>
<comment type="subcellular location">
    <subcellularLocation>
        <location evidence="10">Cell inner membrane</location>
        <topology evidence="10">Multi-pass membrane protein</topology>
    </subcellularLocation>
    <subcellularLocation>
        <location evidence="1">Cell membrane</location>
        <topology evidence="1">Multi-pass membrane protein</topology>
    </subcellularLocation>
</comment>
<dbReference type="PRINTS" id="PR01806">
    <property type="entry name" value="VIRFACTRMVIN"/>
</dbReference>
<feature type="transmembrane region" description="Helical" evidence="10">
    <location>
        <begin position="194"/>
        <end position="217"/>
    </location>
</feature>
<dbReference type="HAMAP" id="MF_02078">
    <property type="entry name" value="MurJ_MviN"/>
    <property type="match status" value="1"/>
</dbReference>
<name>A0ABY7ALM7_9ALTE</name>
<evidence type="ECO:0000256" key="2">
    <source>
        <dbReference type="ARBA" id="ARBA00022475"/>
    </source>
</evidence>
<dbReference type="PIRSF" id="PIRSF002869">
    <property type="entry name" value="MviN"/>
    <property type="match status" value="1"/>
</dbReference>
<dbReference type="InterPro" id="IPR004268">
    <property type="entry name" value="MurJ"/>
</dbReference>
<keyword evidence="10" id="KW-0997">Cell inner membrane</keyword>
<sequence>MSKALLKSGILFSAMTFISRVLGLVRDVVIANLLGASAAADVFILTNKIPNFLRRLFAEGAFAQAFVPVLTEYKENKTIDDTHLLIARVSGTLGCILMVTTLIGVIASPVVIMLFGTGWFIEWLQGGPAGDKYELASVMLKITFPYLFFVALTAFSGAVLNTWGKFGVAAFTPVVLNIAMITAAIGFADSFAEPAFALAWGVFFGGLLQFLFQLPFLKQAGLIVWPKWGWKDPGVKKIRLLMLPALFGVSVSQINLLFDTVLASFLQNGSISWLYYSDRLLEFPLGLFGIAIATVILPQLSKDHVKSSEASFQQTMDWGIRMVCLLGVPSALGLMALAEPMIMVLFMRGEFTAVDAAQSKLSLMAYSTGLLFFMLIKVLASGFFARQDTKTPVKIGIQAMIANMVFNLLLIVPLAHAGLALATSLSALFNASFLYVNLKRLGVYQLSQKTKYLVIKIALAGVGMLALILVLAPSSAGWVALSIEQRILHLTGLIAAGGFGYLILLFLLRVKVSELKAE</sequence>
<dbReference type="Pfam" id="PF03023">
    <property type="entry name" value="MurJ"/>
    <property type="match status" value="1"/>
</dbReference>
<comment type="similarity">
    <text evidence="9 10 11">Belongs to the MurJ/MviN family.</text>
</comment>
<dbReference type="RefSeq" id="WP_268073844.1">
    <property type="nucleotide sequence ID" value="NZ_CP109965.1"/>
</dbReference>
<organism evidence="12 13">
    <name type="scientific">Catenovulum adriaticum</name>
    <dbReference type="NCBI Taxonomy" id="2984846"/>
    <lineage>
        <taxon>Bacteria</taxon>
        <taxon>Pseudomonadati</taxon>
        <taxon>Pseudomonadota</taxon>
        <taxon>Gammaproteobacteria</taxon>
        <taxon>Alteromonadales</taxon>
        <taxon>Alteromonadaceae</taxon>
        <taxon>Catenovulum</taxon>
    </lineage>
</organism>
<feature type="transmembrane region" description="Helical" evidence="10">
    <location>
        <begin position="93"/>
        <end position="115"/>
    </location>
</feature>
<evidence type="ECO:0000256" key="5">
    <source>
        <dbReference type="ARBA" id="ARBA00022984"/>
    </source>
</evidence>
<keyword evidence="6 10" id="KW-1133">Transmembrane helix</keyword>
<keyword evidence="10 11" id="KW-0961">Cell wall biogenesis/degradation</keyword>
<evidence type="ECO:0000256" key="11">
    <source>
        <dbReference type="PIRNR" id="PIRNR002869"/>
    </source>
</evidence>
<accession>A0ABY7ALM7</accession>
<feature type="transmembrane region" description="Helical" evidence="10">
    <location>
        <begin position="322"/>
        <end position="343"/>
    </location>
</feature>
<evidence type="ECO:0000313" key="12">
    <source>
        <dbReference type="EMBL" id="WAJ69571.1"/>
    </source>
</evidence>
<evidence type="ECO:0000256" key="4">
    <source>
        <dbReference type="ARBA" id="ARBA00022960"/>
    </source>
</evidence>
<feature type="transmembrane region" description="Helical" evidence="10">
    <location>
        <begin position="238"/>
        <end position="258"/>
    </location>
</feature>
<keyword evidence="5 10" id="KW-0573">Peptidoglycan synthesis</keyword>
<feature type="transmembrane region" description="Helical" evidence="10">
    <location>
        <begin position="457"/>
        <end position="481"/>
    </location>
</feature>
<evidence type="ECO:0000256" key="7">
    <source>
        <dbReference type="ARBA" id="ARBA00023136"/>
    </source>
</evidence>
<keyword evidence="2 10" id="KW-1003">Cell membrane</keyword>
<feature type="transmembrane region" description="Helical" evidence="10">
    <location>
        <begin position="166"/>
        <end position="188"/>
    </location>
</feature>
<keyword evidence="7 10" id="KW-0472">Membrane</keyword>
<feature type="transmembrane region" description="Helical" evidence="10">
    <location>
        <begin position="487"/>
        <end position="508"/>
    </location>
</feature>
<evidence type="ECO:0000256" key="8">
    <source>
        <dbReference type="ARBA" id="ARBA00060041"/>
    </source>
</evidence>
<dbReference type="InterPro" id="IPR051050">
    <property type="entry name" value="Lipid_II_flippase_MurJ/MviN"/>
</dbReference>
<evidence type="ECO:0000256" key="1">
    <source>
        <dbReference type="ARBA" id="ARBA00004651"/>
    </source>
</evidence>
<evidence type="ECO:0000256" key="9">
    <source>
        <dbReference type="ARBA" id="ARBA00061532"/>
    </source>
</evidence>
<keyword evidence="4 10" id="KW-0133">Cell shape</keyword>
<dbReference type="PANTHER" id="PTHR47019:SF1">
    <property type="entry name" value="LIPID II FLIPPASE MURJ"/>
    <property type="match status" value="1"/>
</dbReference>
<dbReference type="PANTHER" id="PTHR47019">
    <property type="entry name" value="LIPID II FLIPPASE MURJ"/>
    <property type="match status" value="1"/>
</dbReference>
<feature type="transmembrane region" description="Helical" evidence="10">
    <location>
        <begin position="363"/>
        <end position="383"/>
    </location>
</feature>
<dbReference type="EMBL" id="CP109965">
    <property type="protein sequence ID" value="WAJ69571.1"/>
    <property type="molecule type" value="Genomic_DNA"/>
</dbReference>
<gene>
    <name evidence="10 12" type="primary">murJ</name>
    <name evidence="12" type="ORF">OLW01_10410</name>
</gene>
<comment type="caution">
    <text evidence="10">Lacks conserved residue(s) required for the propagation of feature annotation.</text>
</comment>
<evidence type="ECO:0000256" key="3">
    <source>
        <dbReference type="ARBA" id="ARBA00022692"/>
    </source>
</evidence>
<protein>
    <recommendedName>
        <fullName evidence="10">Probable lipid II flippase MurJ</fullName>
    </recommendedName>
</protein>
<keyword evidence="10 11" id="KW-0813">Transport</keyword>
<evidence type="ECO:0000313" key="13">
    <source>
        <dbReference type="Proteomes" id="UP001163726"/>
    </source>
</evidence>
<keyword evidence="13" id="KW-1185">Reference proteome</keyword>
<reference evidence="12" key="1">
    <citation type="submission" date="2022-10" db="EMBL/GenBank/DDBJ databases">
        <title>Catenovulum adriacola sp. nov. isolated in the Harbour of Susak.</title>
        <authorList>
            <person name="Schoch T."/>
            <person name="Reich S.J."/>
            <person name="Stoeferle S."/>
            <person name="Flaiz M."/>
            <person name="Kazda M."/>
            <person name="Riedel C.U."/>
            <person name="Duerre P."/>
        </authorList>
    </citation>
    <scope>NUCLEOTIDE SEQUENCE</scope>
    <source>
        <strain evidence="12">TS8</strain>
    </source>
</reference>
<feature type="transmembrane region" description="Helical" evidence="10">
    <location>
        <begin position="135"/>
        <end position="159"/>
    </location>
</feature>
<comment type="function">
    <text evidence="8 10 11">Involved in peptidoglycan biosynthesis. Transports lipid-linked peptidoglycan precursors from the inner to the outer leaflet of the cytoplasmic membrane.</text>
</comment>
<evidence type="ECO:0000256" key="6">
    <source>
        <dbReference type="ARBA" id="ARBA00022989"/>
    </source>
</evidence>
<dbReference type="Proteomes" id="UP001163726">
    <property type="component" value="Chromosome"/>
</dbReference>
<keyword evidence="3 10" id="KW-0812">Transmembrane</keyword>
<proteinExistence type="inferred from homology"/>
<dbReference type="CDD" id="cd13123">
    <property type="entry name" value="MATE_MurJ_like"/>
    <property type="match status" value="1"/>
</dbReference>
<feature type="transmembrane region" description="Helical" evidence="10">
    <location>
        <begin position="283"/>
        <end position="301"/>
    </location>
</feature>